<dbReference type="AGR" id="Xenbase:XB-GENE-29077015"/>
<dbReference type="PANTHER" id="PTHR21436">
    <property type="entry name" value="COILED-COIL DOMAIN-CONTAINING PROTEIN 142"/>
    <property type="match status" value="1"/>
</dbReference>
<evidence type="ECO:0000313" key="5">
    <source>
        <dbReference type="Xenbase" id="XB-GENE-29077015"/>
    </source>
</evidence>
<dbReference type="RefSeq" id="NP_001072466.1">
    <property type="nucleotide sequence ID" value="NM_001078998.1"/>
</dbReference>
<evidence type="ECO:0000313" key="4">
    <source>
        <dbReference type="RefSeq" id="NP_001072466.1"/>
    </source>
</evidence>
<dbReference type="InterPro" id="IPR055350">
    <property type="entry name" value="CCDC142_C"/>
</dbReference>
<gene>
    <name evidence="5" type="primary">ccdc142</name>
    <name evidence="2 4" type="synonym">MGC145504</name>
</gene>
<reference evidence="4" key="1">
    <citation type="journal article" date="2002" name="Dev. Dyn.">
        <title>Genetic and genomic tools for Xenopus research: The NIH Xenopus initiative.</title>
        <authorList>
            <person name="Klein S.L."/>
            <person name="Strausberg R.L."/>
            <person name="Wagner L."/>
            <person name="Pontius J."/>
            <person name="Clifton S.W."/>
            <person name="Richardson P."/>
        </authorList>
    </citation>
    <scope>NUCLEOTIDE SEQUENCE</scope>
</reference>
<dbReference type="GeneID" id="779921"/>
<dbReference type="InterPro" id="IPR026700">
    <property type="entry name" value="CCDC142"/>
</dbReference>
<dbReference type="EMBL" id="BC121877">
    <property type="protein sequence ID" value="AAI21878.1"/>
    <property type="molecule type" value="mRNA"/>
</dbReference>
<dbReference type="Proteomes" id="UP000008143">
    <property type="component" value="Chromosome 8"/>
</dbReference>
<dbReference type="OrthoDB" id="6579237at2759"/>
<dbReference type="AlphaFoldDB" id="Q0P4W4"/>
<dbReference type="Xenbase" id="XB-GENE-29077015">
    <property type="gene designation" value="ccdc142"/>
</dbReference>
<keyword evidence="3" id="KW-1185">Reference proteome</keyword>
<dbReference type="DNASU" id="779921"/>
<name>Q0P4W4_XENTR</name>
<sequence>MSVPGEDGTWIGSLSCSPVRLVLASSRPGDWPSEVPSVPSLQASDFPSQLTQVLSSLADQQQRSPNAGRGPWRHVERLVVLSWRWNLLVLVRDCWGCVRNAWDVTRRLYAELGRGPSDTATLWALSLELQGLSGHRALLHRRLCGLRNVSSSAQNLYRKLELQLAEALLLLEQCIVSAVRSLARAHSPGANHLFQVLTVYNQLACGKAKWRPIGPEPFPVPRVLRVLAEERAMVLGSRFLQALASVGMALHSESQTCAPQNLAPVACGCPWVPSFADALAALIREDRKQIGAILQTLAEQRHPAPVGTEPASYSQYCAHLWPSFYTNIYCAFYSGLRSSPAVPSLPVCGHATCLAMVGLVQGTLASEQVPELCQKEGQTLCARLLSTHFSIAWDRGFCQALSSMMTDKCALLPLGTANSLHPRSRTAGILVHLCDLLSLALSSNGADSRPGLERSCPDGVFGSRCVASLSLCDGWLRARSQQYNSTGALGPLLLVTHGDLPVLQAEAHRLFSLITETAPRNPRLPWHIQQLRESIEVLSCTLPRTLGALCARMARDLFHNLMPTGRYWRGNVSQGSNVTPSEYILSSANYLLVPVVGGASHLPQESQVAALSAALGAFLGAWMEHILQERLRFSLQGALQLRCDCESVRGLLQSPDSGLSADVSETLLALPVFQQLDNAVTCLLQQPPRKAPLRSCACPLLFCCPPLCRAAVESVSDSLQSLDSLERRAWERRQSGAEVPRQGHHPYLLHNQRQWLALRVHRGWGALRVPWDGP</sequence>
<evidence type="ECO:0000313" key="3">
    <source>
        <dbReference type="Proteomes" id="UP000008143"/>
    </source>
</evidence>
<reference evidence="2" key="2">
    <citation type="submission" date="2006-08" db="EMBL/GenBank/DDBJ databases">
        <authorList>
            <consortium name="NIH - Xenopus Gene Collection (XGC) project"/>
        </authorList>
    </citation>
    <scope>NUCLEOTIDE SEQUENCE [LARGE SCALE MRNA]</scope>
    <source>
        <tissue evidence="2">Testes</tissue>
    </source>
</reference>
<proteinExistence type="evidence at transcript level"/>
<evidence type="ECO:0000259" key="1">
    <source>
        <dbReference type="Pfam" id="PF14923"/>
    </source>
</evidence>
<dbReference type="OMA" id="CCCVCNE"/>
<dbReference type="Pfam" id="PF14923">
    <property type="entry name" value="CCDC142"/>
    <property type="match status" value="1"/>
</dbReference>
<dbReference type="KEGG" id="xtr:779921"/>
<dbReference type="PANTHER" id="PTHR21436:SF2">
    <property type="entry name" value="COILED-COIL DOMAIN-CONTAINING PROTEIN 142"/>
    <property type="match status" value="1"/>
</dbReference>
<feature type="domain" description="Coiled-coil protein 142 C-terminal" evidence="1">
    <location>
        <begin position="320"/>
        <end position="726"/>
    </location>
</feature>
<dbReference type="CTD" id="84865"/>
<evidence type="ECO:0000313" key="2">
    <source>
        <dbReference type="EMBL" id="AAI21878.1"/>
    </source>
</evidence>
<protein>
    <submittedName>
        <fullName evidence="4">Uncharacterized protein LOC779921</fullName>
    </submittedName>
</protein>
<reference evidence="4" key="3">
    <citation type="submission" date="2025-04" db="UniProtKB">
        <authorList>
            <consortium name="RefSeq"/>
        </authorList>
    </citation>
    <scope>IDENTIFICATION</scope>
</reference>
<accession>Q0P4W4</accession>
<organism evidence="2">
    <name type="scientific">Xenopus tropicalis</name>
    <name type="common">Western clawed frog</name>
    <name type="synonym">Silurana tropicalis</name>
    <dbReference type="NCBI Taxonomy" id="8364"/>
    <lineage>
        <taxon>Eukaryota</taxon>
        <taxon>Metazoa</taxon>
        <taxon>Chordata</taxon>
        <taxon>Craniata</taxon>
        <taxon>Vertebrata</taxon>
        <taxon>Euteleostomi</taxon>
        <taxon>Amphibia</taxon>
        <taxon>Batrachia</taxon>
        <taxon>Anura</taxon>
        <taxon>Pipoidea</taxon>
        <taxon>Pipidae</taxon>
        <taxon>Xenopodinae</taxon>
        <taxon>Xenopus</taxon>
        <taxon>Silurana</taxon>
    </lineage>
</organism>